<proteinExistence type="predicted"/>
<dbReference type="EMBL" id="JADUOV010000001">
    <property type="protein sequence ID" value="MBH1788849.1"/>
    <property type="molecule type" value="Genomic_DNA"/>
</dbReference>
<protein>
    <submittedName>
        <fullName evidence="1">Uncharacterized protein</fullName>
    </submittedName>
</protein>
<comment type="caution">
    <text evidence="1">The sequence shown here is derived from an EMBL/GenBank/DDBJ whole genome shotgun (WGS) entry which is preliminary data.</text>
</comment>
<dbReference type="AlphaFoldDB" id="A0AA40Y164"/>
<organism evidence="1 2">
    <name type="scientific">Stenotrophomonas maltophilia</name>
    <name type="common">Pseudomonas maltophilia</name>
    <name type="synonym">Xanthomonas maltophilia</name>
    <dbReference type="NCBI Taxonomy" id="40324"/>
    <lineage>
        <taxon>Bacteria</taxon>
        <taxon>Pseudomonadati</taxon>
        <taxon>Pseudomonadota</taxon>
        <taxon>Gammaproteobacteria</taxon>
        <taxon>Lysobacterales</taxon>
        <taxon>Lysobacteraceae</taxon>
        <taxon>Stenotrophomonas</taxon>
        <taxon>Stenotrophomonas maltophilia group</taxon>
    </lineage>
</organism>
<dbReference type="Proteomes" id="UP000634179">
    <property type="component" value="Unassembled WGS sequence"/>
</dbReference>
<name>A0AA40Y164_STEMA</name>
<gene>
    <name evidence="1" type="ORF">I5V89_03070</name>
</gene>
<sequence length="58" mass="6737">MKAQVKERGVQIFVCDECDAVWFSFAAIGVSPFRDLERYLEEISVARSWESISVDRHE</sequence>
<evidence type="ECO:0000313" key="2">
    <source>
        <dbReference type="Proteomes" id="UP000634179"/>
    </source>
</evidence>
<evidence type="ECO:0000313" key="1">
    <source>
        <dbReference type="EMBL" id="MBH1788849.1"/>
    </source>
</evidence>
<reference evidence="1" key="1">
    <citation type="submission" date="2020-11" db="EMBL/GenBank/DDBJ databases">
        <title>Enhanced detection system for hospital associated transmission using whole genome sequencing surveillance.</title>
        <authorList>
            <person name="Harrison L.H."/>
            <person name="Van Tyne D."/>
            <person name="Marsh J.W."/>
            <person name="Griffith M.P."/>
            <person name="Snyder D.J."/>
            <person name="Cooper V.S."/>
            <person name="Mustapha M."/>
        </authorList>
    </citation>
    <scope>NUCLEOTIDE SEQUENCE</scope>
    <source>
        <strain evidence="1">STEN00053</strain>
    </source>
</reference>
<accession>A0AA40Y164</accession>